<dbReference type="AlphaFoldDB" id="A0AB34JP58"/>
<feature type="chain" id="PRO_5044248306" description="Rubredoxin-like domain-containing protein" evidence="2">
    <location>
        <begin position="20"/>
        <end position="409"/>
    </location>
</feature>
<proteinExistence type="predicted"/>
<dbReference type="Proteomes" id="UP001515480">
    <property type="component" value="Unassembled WGS sequence"/>
</dbReference>
<gene>
    <name evidence="4" type="ORF">AB1Y20_018277</name>
</gene>
<keyword evidence="5" id="KW-1185">Reference proteome</keyword>
<accession>A0AB34JP58</accession>
<dbReference type="Gene3D" id="2.20.28.10">
    <property type="match status" value="1"/>
</dbReference>
<dbReference type="GO" id="GO:0005506">
    <property type="term" value="F:iron ion binding"/>
    <property type="evidence" value="ECO:0007669"/>
    <property type="project" value="InterPro"/>
</dbReference>
<evidence type="ECO:0000313" key="4">
    <source>
        <dbReference type="EMBL" id="KAL1523331.1"/>
    </source>
</evidence>
<dbReference type="InterPro" id="IPR024934">
    <property type="entry name" value="Rubredoxin-like_dom"/>
</dbReference>
<evidence type="ECO:0000256" key="2">
    <source>
        <dbReference type="SAM" id="SignalP"/>
    </source>
</evidence>
<dbReference type="PROSITE" id="PS50903">
    <property type="entry name" value="RUBREDOXIN_LIKE"/>
    <property type="match status" value="1"/>
</dbReference>
<protein>
    <recommendedName>
        <fullName evidence="3">Rubredoxin-like domain-containing protein</fullName>
    </recommendedName>
</protein>
<name>A0AB34JP58_PRYPA</name>
<evidence type="ECO:0000313" key="5">
    <source>
        <dbReference type="Proteomes" id="UP001515480"/>
    </source>
</evidence>
<reference evidence="4 5" key="1">
    <citation type="journal article" date="2024" name="Science">
        <title>Giant polyketide synthase enzymes in the biosynthesis of giant marine polyether toxins.</title>
        <authorList>
            <person name="Fallon T.R."/>
            <person name="Shende V.V."/>
            <person name="Wierzbicki I.H."/>
            <person name="Pendleton A.L."/>
            <person name="Watervoot N.F."/>
            <person name="Auber R.P."/>
            <person name="Gonzalez D.J."/>
            <person name="Wisecaver J.H."/>
            <person name="Moore B.S."/>
        </authorList>
    </citation>
    <scope>NUCLEOTIDE SEQUENCE [LARGE SCALE GENOMIC DNA]</scope>
    <source>
        <strain evidence="4 5">12B1</strain>
    </source>
</reference>
<evidence type="ECO:0000256" key="1">
    <source>
        <dbReference type="SAM" id="Coils"/>
    </source>
</evidence>
<dbReference type="EMBL" id="JBGBPQ010000006">
    <property type="protein sequence ID" value="KAL1523331.1"/>
    <property type="molecule type" value="Genomic_DNA"/>
</dbReference>
<feature type="coiled-coil region" evidence="1">
    <location>
        <begin position="279"/>
        <end position="327"/>
    </location>
</feature>
<organism evidence="4 5">
    <name type="scientific">Prymnesium parvum</name>
    <name type="common">Toxic golden alga</name>
    <dbReference type="NCBI Taxonomy" id="97485"/>
    <lineage>
        <taxon>Eukaryota</taxon>
        <taxon>Haptista</taxon>
        <taxon>Haptophyta</taxon>
        <taxon>Prymnesiophyceae</taxon>
        <taxon>Prymnesiales</taxon>
        <taxon>Prymnesiaceae</taxon>
        <taxon>Prymnesium</taxon>
    </lineage>
</organism>
<evidence type="ECO:0000259" key="3">
    <source>
        <dbReference type="PROSITE" id="PS50903"/>
    </source>
</evidence>
<feature type="domain" description="Rubredoxin-like" evidence="3">
    <location>
        <begin position="360"/>
        <end position="402"/>
    </location>
</feature>
<keyword evidence="2" id="KW-0732">Signal</keyword>
<dbReference type="SUPFAM" id="SSF57802">
    <property type="entry name" value="Rubredoxin-like"/>
    <property type="match status" value="1"/>
</dbReference>
<sequence>MCDAPSLWLCLALLPSAAAIAFAPATPRSVYAIPRLHVHASASSDAPRAEVYAAKDGRRVAVSGLQPKQQRGQEYVSVPPHEAPMPPSLAQRAKGPFMGLTLLTTAALAAWQSNRMYRQRQQALLDEFGETMVFHLGDLQEMGTTIKQYRTQLGPGVFKAPMFQSFLLALAKDVPIGIGSINAMSQVAIMMKLTEAMAATCLEGAAAQLQSQPSVLGKLTFTAERALPRPASLAKLRSRFPNWPLDTVTALQRAMLENLYRDTYCVRGEKADETTLKILGLSEADAARLEQEVKEKQAKAATEAAEKKAESERAQKLQDALERASTMKRMKTISTTGVKPDDDDAKDEPSEPIVTAASGTHEYECTNCGYVLFPAAGRESKFFGANFVCPQCGSGKDAFVDNGPVDVES</sequence>
<keyword evidence="1" id="KW-0175">Coiled coil</keyword>
<comment type="caution">
    <text evidence="4">The sequence shown here is derived from an EMBL/GenBank/DDBJ whole genome shotgun (WGS) entry which is preliminary data.</text>
</comment>
<feature type="signal peptide" evidence="2">
    <location>
        <begin position="1"/>
        <end position="19"/>
    </location>
</feature>